<dbReference type="PROSITE" id="PS51186">
    <property type="entry name" value="GNAT"/>
    <property type="match status" value="1"/>
</dbReference>
<dbReference type="PANTHER" id="PTHR43792:SF1">
    <property type="entry name" value="N-ACETYLTRANSFERASE DOMAIN-CONTAINING PROTEIN"/>
    <property type="match status" value="1"/>
</dbReference>
<evidence type="ECO:0000259" key="1">
    <source>
        <dbReference type="PROSITE" id="PS51186"/>
    </source>
</evidence>
<dbReference type="EMBL" id="CAJVOS010000006">
    <property type="protein sequence ID" value="CAG7939445.1"/>
    <property type="molecule type" value="Genomic_DNA"/>
</dbReference>
<dbReference type="SUPFAM" id="SSF55729">
    <property type="entry name" value="Acyl-CoA N-acyltransferases (Nat)"/>
    <property type="match status" value="1"/>
</dbReference>
<dbReference type="InterPro" id="IPR000182">
    <property type="entry name" value="GNAT_dom"/>
</dbReference>
<sequence>MASVMEKSFEPLVLITPRLIIIPTPTAVSLSSYRALYSSLHANAAFCEMAFGHHFPPRTWSDDETREVIQTRDIQRCWERRDLGDFAVALLPAAFQTDPCKELCIIKGPDCDQMLNQICLEELQWVGYAGVRDATTTSLPPREAADPALPPWQEMIEVRYGVSPQFWGQGLATEAAKAVMQWSVDERGVKRFIAETERENTRSAKVLQKFGFTPSGTDYWKEPTEIEWECTKLRLY</sequence>
<evidence type="ECO:0000313" key="3">
    <source>
        <dbReference type="Proteomes" id="UP001153618"/>
    </source>
</evidence>
<proteinExistence type="predicted"/>
<evidence type="ECO:0000313" key="2">
    <source>
        <dbReference type="EMBL" id="CAG7939445.1"/>
    </source>
</evidence>
<gene>
    <name evidence="2" type="ORF">POLS_LOCUS132</name>
</gene>
<reference evidence="2" key="1">
    <citation type="submission" date="2021-07" db="EMBL/GenBank/DDBJ databases">
        <authorList>
            <person name="Branca A.L. A."/>
        </authorList>
    </citation>
    <scope>NUCLEOTIDE SEQUENCE</scope>
</reference>
<organism evidence="2 3">
    <name type="scientific">Penicillium olsonii</name>
    <dbReference type="NCBI Taxonomy" id="99116"/>
    <lineage>
        <taxon>Eukaryota</taxon>
        <taxon>Fungi</taxon>
        <taxon>Dikarya</taxon>
        <taxon>Ascomycota</taxon>
        <taxon>Pezizomycotina</taxon>
        <taxon>Eurotiomycetes</taxon>
        <taxon>Eurotiomycetidae</taxon>
        <taxon>Eurotiales</taxon>
        <taxon>Aspergillaceae</taxon>
        <taxon>Penicillium</taxon>
    </lineage>
</organism>
<protein>
    <recommendedName>
        <fullName evidence="1">N-acetyltransferase domain-containing protein</fullName>
    </recommendedName>
</protein>
<dbReference type="Proteomes" id="UP001153618">
    <property type="component" value="Unassembled WGS sequence"/>
</dbReference>
<dbReference type="InterPro" id="IPR051531">
    <property type="entry name" value="N-acetyltransferase"/>
</dbReference>
<name>A0A9W4MKV2_PENOL</name>
<accession>A0A9W4MKV2</accession>
<dbReference type="InterPro" id="IPR016181">
    <property type="entry name" value="Acyl_CoA_acyltransferase"/>
</dbReference>
<dbReference type="GO" id="GO:0016747">
    <property type="term" value="F:acyltransferase activity, transferring groups other than amino-acyl groups"/>
    <property type="evidence" value="ECO:0007669"/>
    <property type="project" value="InterPro"/>
</dbReference>
<dbReference type="Pfam" id="PF13302">
    <property type="entry name" value="Acetyltransf_3"/>
    <property type="match status" value="1"/>
</dbReference>
<feature type="domain" description="N-acetyltransferase" evidence="1">
    <location>
        <begin position="69"/>
        <end position="233"/>
    </location>
</feature>
<dbReference type="PANTHER" id="PTHR43792">
    <property type="entry name" value="GNAT FAMILY, PUTATIVE (AFU_ORTHOLOGUE AFUA_3G00765)-RELATED-RELATED"/>
    <property type="match status" value="1"/>
</dbReference>
<dbReference type="OrthoDB" id="630895at2759"/>
<keyword evidence="3" id="KW-1185">Reference proteome</keyword>
<comment type="caution">
    <text evidence="2">The sequence shown here is derived from an EMBL/GenBank/DDBJ whole genome shotgun (WGS) entry which is preliminary data.</text>
</comment>
<dbReference type="AlphaFoldDB" id="A0A9W4MKV2"/>
<dbReference type="Gene3D" id="3.40.630.30">
    <property type="match status" value="1"/>
</dbReference>